<dbReference type="GO" id="GO:0016758">
    <property type="term" value="F:hexosyltransferase activity"/>
    <property type="evidence" value="ECO:0007669"/>
    <property type="project" value="UniProtKB-ARBA"/>
</dbReference>
<dbReference type="InterPro" id="IPR001173">
    <property type="entry name" value="Glyco_trans_2-like"/>
</dbReference>
<reference evidence="3" key="1">
    <citation type="submission" date="2020-09" db="EMBL/GenBank/DDBJ databases">
        <title>A novel bacterium of genus Paenibacillus, isolated from South China Sea.</title>
        <authorList>
            <person name="Huang H."/>
            <person name="Mo K."/>
            <person name="Hu Y."/>
        </authorList>
    </citation>
    <scope>NUCLEOTIDE SEQUENCE</scope>
    <source>
        <strain evidence="3">IB182496</strain>
    </source>
</reference>
<comment type="caution">
    <text evidence="3">The sequence shown here is derived from an EMBL/GenBank/DDBJ whole genome shotgun (WGS) entry which is preliminary data.</text>
</comment>
<keyword evidence="4" id="KW-1185">Reference proteome</keyword>
<evidence type="ECO:0000313" key="3">
    <source>
        <dbReference type="EMBL" id="MBD2846733.1"/>
    </source>
</evidence>
<dbReference type="PANTHER" id="PTHR22916">
    <property type="entry name" value="GLYCOSYLTRANSFERASE"/>
    <property type="match status" value="1"/>
</dbReference>
<evidence type="ECO:0000313" key="4">
    <source>
        <dbReference type="Proteomes" id="UP000621560"/>
    </source>
</evidence>
<dbReference type="EMBL" id="JACXIZ010000027">
    <property type="protein sequence ID" value="MBD2846733.1"/>
    <property type="molecule type" value="Genomic_DNA"/>
</dbReference>
<evidence type="ECO:0000259" key="2">
    <source>
        <dbReference type="Pfam" id="PF00535"/>
    </source>
</evidence>
<dbReference type="CDD" id="cd00761">
    <property type="entry name" value="Glyco_tranf_GTA_type"/>
    <property type="match status" value="1"/>
</dbReference>
<dbReference type="PANTHER" id="PTHR22916:SF3">
    <property type="entry name" value="UDP-GLCNAC:BETAGAL BETA-1,3-N-ACETYLGLUCOSAMINYLTRANSFERASE-LIKE PROTEIN 1"/>
    <property type="match status" value="1"/>
</dbReference>
<organism evidence="3 4">
    <name type="scientific">Paenibacillus sabuli</name>
    <dbReference type="NCBI Taxonomy" id="2772509"/>
    <lineage>
        <taxon>Bacteria</taxon>
        <taxon>Bacillati</taxon>
        <taxon>Bacillota</taxon>
        <taxon>Bacilli</taxon>
        <taxon>Bacillales</taxon>
        <taxon>Paenibacillaceae</taxon>
        <taxon>Paenibacillus</taxon>
    </lineage>
</organism>
<dbReference type="SUPFAM" id="SSF53448">
    <property type="entry name" value="Nucleotide-diphospho-sugar transferases"/>
    <property type="match status" value="1"/>
</dbReference>
<dbReference type="InterPro" id="IPR029044">
    <property type="entry name" value="Nucleotide-diphossugar_trans"/>
</dbReference>
<dbReference type="AlphaFoldDB" id="A0A927BTW7"/>
<protein>
    <submittedName>
        <fullName evidence="3">Glycosyltransferase family 2 protein</fullName>
    </submittedName>
</protein>
<dbReference type="Gene3D" id="3.90.550.10">
    <property type="entry name" value="Spore Coat Polysaccharide Biosynthesis Protein SpsA, Chain A"/>
    <property type="match status" value="1"/>
</dbReference>
<feature type="domain" description="Glycosyltransferase 2-like" evidence="2">
    <location>
        <begin position="6"/>
        <end position="169"/>
    </location>
</feature>
<gene>
    <name evidence="3" type="ORF">IDH44_16170</name>
</gene>
<dbReference type="Proteomes" id="UP000621560">
    <property type="component" value="Unassembled WGS sequence"/>
</dbReference>
<evidence type="ECO:0000256" key="1">
    <source>
        <dbReference type="ARBA" id="ARBA00006739"/>
    </source>
</evidence>
<dbReference type="RefSeq" id="WP_190919395.1">
    <property type="nucleotide sequence ID" value="NZ_JACXIZ010000027.1"/>
</dbReference>
<accession>A0A927BTW7</accession>
<proteinExistence type="inferred from homology"/>
<sequence>MVDLGIVMPLYKQDFRFLKEAIQSIQSQTFKEFIAYIVVDGAPEMEPLVHALIHTDSRFIVLRHTKNLGVAQALNTGFSTLYRQETIKYLTWVSSDNVYEPSFLEIMREKLEKGPDRLGLVYSSFHTLSNSGVLLSDEFELAALRKYQAQPKESLLDSCIIGVSFMYKSKFAKQIEGYHMVPVEDYEYWLRLTERCDIQYIPVELMKYRVDSTFSVSSTLKTATNYRRWRYKYHLARHEARIRRNIFPEITLIVSVTRADEEAVKRIENVYEQTFSNYNLVIIDASLNRQATRLLSSIPHPRTSFRKHAVLPRLIENYNYISTLRTPYVMMLDAPLFKLETDLDVLVTQLKKNDSAAANSYTETHSDVCYYHEIPNAVSLNRQNVLFRTSHLAAYLKQKGRS</sequence>
<dbReference type="Pfam" id="PF00535">
    <property type="entry name" value="Glycos_transf_2"/>
    <property type="match status" value="1"/>
</dbReference>
<comment type="similarity">
    <text evidence="1">Belongs to the glycosyltransferase 2 family.</text>
</comment>
<name>A0A927BTW7_9BACL</name>